<dbReference type="Pfam" id="PF07745">
    <property type="entry name" value="Glyco_hydro_53"/>
    <property type="match status" value="1"/>
</dbReference>
<keyword evidence="5 6" id="KW-0326">Glycosidase</keyword>
<comment type="catalytic activity">
    <reaction evidence="1 6">
        <text>The enzyme specifically hydrolyzes (1-&gt;4)-beta-D-galactosidic linkages in type I arabinogalactans.</text>
        <dbReference type="EC" id="3.2.1.89"/>
    </reaction>
</comment>
<dbReference type="Proteomes" id="UP000248079">
    <property type="component" value="Unassembled WGS sequence"/>
</dbReference>
<evidence type="ECO:0000313" key="8">
    <source>
        <dbReference type="Proteomes" id="UP000248079"/>
    </source>
</evidence>
<evidence type="ECO:0000256" key="2">
    <source>
        <dbReference type="ARBA" id="ARBA00010687"/>
    </source>
</evidence>
<evidence type="ECO:0000313" key="7">
    <source>
        <dbReference type="EMBL" id="PXY00997.1"/>
    </source>
</evidence>
<dbReference type="SUPFAM" id="SSF51445">
    <property type="entry name" value="(Trans)glycosidases"/>
    <property type="match status" value="1"/>
</dbReference>
<gene>
    <name evidence="7" type="ORF">DF185_10075</name>
</gene>
<evidence type="ECO:0000256" key="1">
    <source>
        <dbReference type="ARBA" id="ARBA00001695"/>
    </source>
</evidence>
<evidence type="ECO:0000256" key="3">
    <source>
        <dbReference type="ARBA" id="ARBA00012556"/>
    </source>
</evidence>
<dbReference type="InterPro" id="IPR011683">
    <property type="entry name" value="Glyco_hydro_53"/>
</dbReference>
<evidence type="ECO:0000256" key="5">
    <source>
        <dbReference type="ARBA" id="ARBA00023295"/>
    </source>
</evidence>
<dbReference type="InterPro" id="IPR017853">
    <property type="entry name" value="GH"/>
</dbReference>
<name>A0A2V3ZZL7_9BACT</name>
<keyword evidence="8" id="KW-1185">Reference proteome</keyword>
<comment type="similarity">
    <text evidence="2 6">Belongs to the glycosyl hydrolase 53 family.</text>
</comment>
<sequence>MKQITLHIIFLIILLSSCSKSESETILPTEENGFIKGADLSFLPQLEELSIPFYDKGVQSDVLNILKNQGMNTVRLRLWHTPQNSNSSFNEVKKFAELIKTQNLNLWLSIHYSDTWADPAHQQIPEAWKNLNFETLKDSVYNYTSKIVREIKPDYIQIGNEINPGILLPVGDRFEQIEQFKELLSIGINAVRDTDPNCKIMVHHAGYSNAESFYNDLKQLDFDIMALSYYPIWHGKSLSELKSSINHLQTQFLKPVIIAETAYPFTLDWNDWTNNIVGQEDQLILPNYPATSEGQKKYLLKIKDICNEVDALGFCYWGAEYVAFDGDESKNGSSWENQALFDFNNELLPAAEAFN</sequence>
<comment type="caution">
    <text evidence="7">The sequence shown here is derived from an EMBL/GenBank/DDBJ whole genome shotgun (WGS) entry which is preliminary data.</text>
</comment>
<keyword evidence="4 6" id="KW-0378">Hydrolase</keyword>
<evidence type="ECO:0000256" key="6">
    <source>
        <dbReference type="RuleBase" id="RU361192"/>
    </source>
</evidence>
<dbReference type="Gene3D" id="3.20.20.80">
    <property type="entry name" value="Glycosidases"/>
    <property type="match status" value="1"/>
</dbReference>
<dbReference type="OrthoDB" id="9768786at2"/>
<dbReference type="GO" id="GO:0045490">
    <property type="term" value="P:pectin catabolic process"/>
    <property type="evidence" value="ECO:0007669"/>
    <property type="project" value="TreeGrafter"/>
</dbReference>
<dbReference type="EMBL" id="QFLI01000004">
    <property type="protein sequence ID" value="PXY00997.1"/>
    <property type="molecule type" value="Genomic_DNA"/>
</dbReference>
<dbReference type="GO" id="GO:0015926">
    <property type="term" value="F:glucosidase activity"/>
    <property type="evidence" value="ECO:0007669"/>
    <property type="project" value="InterPro"/>
</dbReference>
<organism evidence="7 8">
    <name type="scientific">Marinifilum breve</name>
    <dbReference type="NCBI Taxonomy" id="2184082"/>
    <lineage>
        <taxon>Bacteria</taxon>
        <taxon>Pseudomonadati</taxon>
        <taxon>Bacteroidota</taxon>
        <taxon>Bacteroidia</taxon>
        <taxon>Marinilabiliales</taxon>
        <taxon>Marinifilaceae</taxon>
    </lineage>
</organism>
<protein>
    <recommendedName>
        <fullName evidence="3 6">Arabinogalactan endo-beta-1,4-galactanase</fullName>
        <ecNumber evidence="3 6">3.2.1.89</ecNumber>
    </recommendedName>
</protein>
<proteinExistence type="inferred from homology"/>
<dbReference type="RefSeq" id="WP_110360631.1">
    <property type="nucleotide sequence ID" value="NZ_QFLI01000004.1"/>
</dbReference>
<reference evidence="7 8" key="1">
    <citation type="submission" date="2018-05" db="EMBL/GenBank/DDBJ databases">
        <title>Marinifilum breve JC075T sp. nov., a marine bacterium isolated from Yongle Blue Hole in the South China Sea.</title>
        <authorList>
            <person name="Fu T."/>
        </authorList>
    </citation>
    <scope>NUCLEOTIDE SEQUENCE [LARGE SCALE GENOMIC DNA]</scope>
    <source>
        <strain evidence="7 8">JC075</strain>
    </source>
</reference>
<accession>A0A2V3ZZL7</accession>
<dbReference type="EC" id="3.2.1.89" evidence="3 6"/>
<dbReference type="PANTHER" id="PTHR34983:SF1">
    <property type="entry name" value="ARABINOGALACTAN ENDO-BETA-1,4-GALACTANASE A"/>
    <property type="match status" value="1"/>
</dbReference>
<dbReference type="PROSITE" id="PS51257">
    <property type="entry name" value="PROKAR_LIPOPROTEIN"/>
    <property type="match status" value="1"/>
</dbReference>
<evidence type="ECO:0000256" key="4">
    <source>
        <dbReference type="ARBA" id="ARBA00022801"/>
    </source>
</evidence>
<dbReference type="AlphaFoldDB" id="A0A2V3ZZL7"/>
<dbReference type="PANTHER" id="PTHR34983">
    <property type="entry name" value="ARABINOGALACTAN ENDO-BETA-1,4-GALACTANASE A"/>
    <property type="match status" value="1"/>
</dbReference>
<dbReference type="GO" id="GO:0031218">
    <property type="term" value="F:arabinogalactan endo-1,4-beta-galactosidase activity"/>
    <property type="evidence" value="ECO:0007669"/>
    <property type="project" value="UniProtKB-EC"/>
</dbReference>